<dbReference type="Pfam" id="PF00657">
    <property type="entry name" value="Lipase_GDSL"/>
    <property type="match status" value="1"/>
</dbReference>
<dbReference type="EMBL" id="NKQK01000023">
    <property type="protein sequence ID" value="PSR95030.1"/>
    <property type="molecule type" value="Genomic_DNA"/>
</dbReference>
<dbReference type="OMA" id="SLMFINA"/>
<dbReference type="PANTHER" id="PTHR45642">
    <property type="entry name" value="GDSL ESTERASE/LIPASE EXL3"/>
    <property type="match status" value="1"/>
</dbReference>
<organism evidence="3 4">
    <name type="scientific">Actinidia chinensis var. chinensis</name>
    <name type="common">Chinese soft-hair kiwi</name>
    <dbReference type="NCBI Taxonomy" id="1590841"/>
    <lineage>
        <taxon>Eukaryota</taxon>
        <taxon>Viridiplantae</taxon>
        <taxon>Streptophyta</taxon>
        <taxon>Embryophyta</taxon>
        <taxon>Tracheophyta</taxon>
        <taxon>Spermatophyta</taxon>
        <taxon>Magnoliopsida</taxon>
        <taxon>eudicotyledons</taxon>
        <taxon>Gunneridae</taxon>
        <taxon>Pentapetalae</taxon>
        <taxon>asterids</taxon>
        <taxon>Ericales</taxon>
        <taxon>Actinidiaceae</taxon>
        <taxon>Actinidia</taxon>
    </lineage>
</organism>
<dbReference type="InterPro" id="IPR050592">
    <property type="entry name" value="GDSL_lipolytic_enzyme"/>
</dbReference>
<feature type="chain" id="PRO_5015354325" evidence="2">
    <location>
        <begin position="24"/>
        <end position="352"/>
    </location>
</feature>
<dbReference type="InterPro" id="IPR035669">
    <property type="entry name" value="SGNH_plant_lipase-like"/>
</dbReference>
<dbReference type="PANTHER" id="PTHR45642:SF30">
    <property type="entry name" value="SGNH HYDROLASE-TYPE ESTERASE DOMAIN-CONTAINING PROTEIN"/>
    <property type="match status" value="1"/>
</dbReference>
<dbReference type="Gene3D" id="3.40.50.1110">
    <property type="entry name" value="SGNH hydrolase"/>
    <property type="match status" value="1"/>
</dbReference>
<evidence type="ECO:0000313" key="4">
    <source>
        <dbReference type="Proteomes" id="UP000241394"/>
    </source>
</evidence>
<reference evidence="4" key="2">
    <citation type="journal article" date="2018" name="BMC Genomics">
        <title>A manually annotated Actinidia chinensis var. chinensis (kiwifruit) genome highlights the challenges associated with draft genomes and gene prediction in plants.</title>
        <authorList>
            <person name="Pilkington S.M."/>
            <person name="Crowhurst R."/>
            <person name="Hilario E."/>
            <person name="Nardozza S."/>
            <person name="Fraser L."/>
            <person name="Peng Y."/>
            <person name="Gunaseelan K."/>
            <person name="Simpson R."/>
            <person name="Tahir J."/>
            <person name="Deroles S.C."/>
            <person name="Templeton K."/>
            <person name="Luo Z."/>
            <person name="Davy M."/>
            <person name="Cheng C."/>
            <person name="McNeilage M."/>
            <person name="Scaglione D."/>
            <person name="Liu Y."/>
            <person name="Zhang Q."/>
            <person name="Datson P."/>
            <person name="De Silva N."/>
            <person name="Gardiner S.E."/>
            <person name="Bassett H."/>
            <person name="Chagne D."/>
            <person name="McCallum J."/>
            <person name="Dzierzon H."/>
            <person name="Deng C."/>
            <person name="Wang Y.Y."/>
            <person name="Barron L."/>
            <person name="Manako K."/>
            <person name="Bowen J."/>
            <person name="Foster T.M."/>
            <person name="Erridge Z.A."/>
            <person name="Tiffin H."/>
            <person name="Waite C.N."/>
            <person name="Davies K.M."/>
            <person name="Grierson E.P."/>
            <person name="Laing W.A."/>
            <person name="Kirk R."/>
            <person name="Chen X."/>
            <person name="Wood M."/>
            <person name="Montefiori M."/>
            <person name="Brummell D.A."/>
            <person name="Schwinn K.E."/>
            <person name="Catanach A."/>
            <person name="Fullerton C."/>
            <person name="Li D."/>
            <person name="Meiyalaghan S."/>
            <person name="Nieuwenhuizen N."/>
            <person name="Read N."/>
            <person name="Prakash R."/>
            <person name="Hunter D."/>
            <person name="Zhang H."/>
            <person name="McKenzie M."/>
            <person name="Knabel M."/>
            <person name="Harris A."/>
            <person name="Allan A.C."/>
            <person name="Gleave A."/>
            <person name="Chen A."/>
            <person name="Janssen B.J."/>
            <person name="Plunkett B."/>
            <person name="Ampomah-Dwamena C."/>
            <person name="Voogd C."/>
            <person name="Leif D."/>
            <person name="Lafferty D."/>
            <person name="Souleyre E.J.F."/>
            <person name="Varkonyi-Gasic E."/>
            <person name="Gambi F."/>
            <person name="Hanley J."/>
            <person name="Yao J.L."/>
            <person name="Cheung J."/>
            <person name="David K.M."/>
            <person name="Warren B."/>
            <person name="Marsh K."/>
            <person name="Snowden K.C."/>
            <person name="Lin-Wang K."/>
            <person name="Brian L."/>
            <person name="Martinez-Sanchez M."/>
            <person name="Wang M."/>
            <person name="Ileperuma N."/>
            <person name="Macnee N."/>
            <person name="Campin R."/>
            <person name="McAtee P."/>
            <person name="Drummond R.S.M."/>
            <person name="Espley R.V."/>
            <person name="Ireland H.S."/>
            <person name="Wu R."/>
            <person name="Atkinson R.G."/>
            <person name="Karunairetnam S."/>
            <person name="Bulley S."/>
            <person name="Chunkath S."/>
            <person name="Hanley Z."/>
            <person name="Storey R."/>
            <person name="Thrimawithana A.H."/>
            <person name="Thomson S."/>
            <person name="David C."/>
            <person name="Testolin R."/>
            <person name="Huang H."/>
            <person name="Hellens R.P."/>
            <person name="Schaffer R.J."/>
        </authorList>
    </citation>
    <scope>NUCLEOTIDE SEQUENCE [LARGE SCALE GENOMIC DNA]</scope>
    <source>
        <strain evidence="4">cv. Red5</strain>
    </source>
</reference>
<gene>
    <name evidence="3" type="ORF">CEY00_Acc25785</name>
</gene>
<dbReference type="FunCoup" id="A0A2R6PQG1">
    <property type="interactions" value="80"/>
</dbReference>
<dbReference type="STRING" id="1590841.A0A2R6PQG1"/>
<feature type="signal peptide" evidence="2">
    <location>
        <begin position="1"/>
        <end position="23"/>
    </location>
</feature>
<proteinExistence type="inferred from homology"/>
<dbReference type="InterPro" id="IPR001087">
    <property type="entry name" value="GDSL"/>
</dbReference>
<evidence type="ECO:0000256" key="1">
    <source>
        <dbReference type="ARBA" id="ARBA00008668"/>
    </source>
</evidence>
<dbReference type="GO" id="GO:0016788">
    <property type="term" value="F:hydrolase activity, acting on ester bonds"/>
    <property type="evidence" value="ECO:0007669"/>
    <property type="project" value="InterPro"/>
</dbReference>
<dbReference type="AlphaFoldDB" id="A0A2R6PQG1"/>
<comment type="caution">
    <text evidence="3">The sequence shown here is derived from an EMBL/GenBank/DDBJ whole genome shotgun (WGS) entry which is preliminary data.</text>
</comment>
<dbReference type="Proteomes" id="UP000241394">
    <property type="component" value="Chromosome LG23"/>
</dbReference>
<dbReference type="OrthoDB" id="1600564at2759"/>
<keyword evidence="2" id="KW-0732">Signal</keyword>
<dbReference type="CDD" id="cd01837">
    <property type="entry name" value="SGNH_plant_lipase_like"/>
    <property type="match status" value="1"/>
</dbReference>
<protein>
    <submittedName>
        <fullName evidence="3">GDSL esterase/lipase</fullName>
    </submittedName>
</protein>
<dbReference type="Gramene" id="PSR95030">
    <property type="protein sequence ID" value="PSR95030"/>
    <property type="gene ID" value="CEY00_Acc25785"/>
</dbReference>
<dbReference type="InterPro" id="IPR036514">
    <property type="entry name" value="SGNH_hydro_sf"/>
</dbReference>
<comment type="similarity">
    <text evidence="1">Belongs to the 'GDSL' lipolytic enzyme family.</text>
</comment>
<evidence type="ECO:0000256" key="2">
    <source>
        <dbReference type="SAM" id="SignalP"/>
    </source>
</evidence>
<keyword evidence="4" id="KW-1185">Reference proteome</keyword>
<dbReference type="InParanoid" id="A0A2R6PQG1"/>
<name>A0A2R6PQG1_ACTCC</name>
<evidence type="ECO:0000313" key="3">
    <source>
        <dbReference type="EMBL" id="PSR95030.1"/>
    </source>
</evidence>
<dbReference type="SUPFAM" id="SSF52266">
    <property type="entry name" value="SGNH hydrolase"/>
    <property type="match status" value="1"/>
</dbReference>
<accession>A0A2R6PQG1</accession>
<sequence>MSPEIFFFLLIQVSLLNLNPCAGKDLPKFQTILIFGDSTVDTGNNNYIPTIISKGNHPPYGQDFPGREATGRFSNGKLVPDLVASMLGIKETVPPFLDPNLTNEDLITGVSFASAGSGYDEVTSLEDGSIPVSQQPGMFQNYVDRLKGIVGEEMATNITNGALVIINAGTNDFVFNFYDLATRTPYFTINGYQDFVLNKFQNFVKKLYGIGCRTMVVGGLPPIGCLPIQMTIKLGAIRLCLDYQNSDAQIYNQKLADLLPNLESSLPGSRIIYSDSYTPMTDMMNNPQKYGFTETQRGCCGTGLIEAGPFCSSFSTVCPSPSQFMFWDGIHPTESTYRYLTNYLAQAILGQI</sequence>
<reference evidence="3 4" key="1">
    <citation type="submission" date="2017-07" db="EMBL/GenBank/DDBJ databases">
        <title>An improved, manually edited Actinidia chinensis var. chinensis (kiwifruit) genome highlights the challenges associated with draft genomes and gene prediction in plants.</title>
        <authorList>
            <person name="Pilkington S."/>
            <person name="Crowhurst R."/>
            <person name="Hilario E."/>
            <person name="Nardozza S."/>
            <person name="Fraser L."/>
            <person name="Peng Y."/>
            <person name="Gunaseelan K."/>
            <person name="Simpson R."/>
            <person name="Tahir J."/>
            <person name="Deroles S."/>
            <person name="Templeton K."/>
            <person name="Luo Z."/>
            <person name="Davy M."/>
            <person name="Cheng C."/>
            <person name="Mcneilage M."/>
            <person name="Scaglione D."/>
            <person name="Liu Y."/>
            <person name="Zhang Q."/>
            <person name="Datson P."/>
            <person name="De Silva N."/>
            <person name="Gardiner S."/>
            <person name="Bassett H."/>
            <person name="Chagne D."/>
            <person name="Mccallum J."/>
            <person name="Dzierzon H."/>
            <person name="Deng C."/>
            <person name="Wang Y.-Y."/>
            <person name="Barron N."/>
            <person name="Manako K."/>
            <person name="Bowen J."/>
            <person name="Foster T."/>
            <person name="Erridge Z."/>
            <person name="Tiffin H."/>
            <person name="Waite C."/>
            <person name="Davies K."/>
            <person name="Grierson E."/>
            <person name="Laing W."/>
            <person name="Kirk R."/>
            <person name="Chen X."/>
            <person name="Wood M."/>
            <person name="Montefiori M."/>
            <person name="Brummell D."/>
            <person name="Schwinn K."/>
            <person name="Catanach A."/>
            <person name="Fullerton C."/>
            <person name="Li D."/>
            <person name="Meiyalaghan S."/>
            <person name="Nieuwenhuizen N."/>
            <person name="Read N."/>
            <person name="Prakash R."/>
            <person name="Hunter D."/>
            <person name="Zhang H."/>
            <person name="Mckenzie M."/>
            <person name="Knabel M."/>
            <person name="Harris A."/>
            <person name="Allan A."/>
            <person name="Chen A."/>
            <person name="Janssen B."/>
            <person name="Plunkett B."/>
            <person name="Dwamena C."/>
            <person name="Voogd C."/>
            <person name="Leif D."/>
            <person name="Lafferty D."/>
            <person name="Souleyre E."/>
            <person name="Varkonyi-Gasic E."/>
            <person name="Gambi F."/>
            <person name="Hanley J."/>
            <person name="Yao J.-L."/>
            <person name="Cheung J."/>
            <person name="David K."/>
            <person name="Warren B."/>
            <person name="Marsh K."/>
            <person name="Snowden K."/>
            <person name="Lin-Wang K."/>
            <person name="Brian L."/>
            <person name="Martinez-Sanchez M."/>
            <person name="Wang M."/>
            <person name="Ileperuma N."/>
            <person name="Macnee N."/>
            <person name="Campin R."/>
            <person name="Mcatee P."/>
            <person name="Drummond R."/>
            <person name="Espley R."/>
            <person name="Ireland H."/>
            <person name="Wu R."/>
            <person name="Atkinson R."/>
            <person name="Karunairetnam S."/>
            <person name="Bulley S."/>
            <person name="Chunkath S."/>
            <person name="Hanley Z."/>
            <person name="Storey R."/>
            <person name="Thrimawithana A."/>
            <person name="Thomson S."/>
            <person name="David C."/>
            <person name="Testolin R."/>
        </authorList>
    </citation>
    <scope>NUCLEOTIDE SEQUENCE [LARGE SCALE GENOMIC DNA]</scope>
    <source>
        <strain evidence="4">cv. Red5</strain>
        <tissue evidence="3">Young leaf</tissue>
    </source>
</reference>